<reference evidence="8 10" key="2">
    <citation type="journal article" date="2018" name="FEMS Microbiol. Ecol.">
        <title>Co-invading symbiotic mutualists of Medicago polymorpha retain high ancestral diversity and contain diverse accessory genomes.</title>
        <authorList>
            <person name="Porter S.S."/>
            <person name="Faber-Hammond J.J."/>
            <person name="Friesen M.L."/>
        </authorList>
    </citation>
    <scope>NUCLEOTIDE SEQUENCE [LARGE SCALE GENOMIC DNA]</scope>
    <source>
        <strain evidence="8 10">Str16</strain>
    </source>
</reference>
<comment type="subcellular location">
    <subcellularLocation>
        <location evidence="1">Cell membrane</location>
        <topology evidence="1">Multi-pass membrane protein</topology>
    </subcellularLocation>
</comment>
<dbReference type="Proteomes" id="UP000507954">
    <property type="component" value="Unassembled WGS sequence"/>
</dbReference>
<dbReference type="NCBIfam" id="NF037997">
    <property type="entry name" value="Na_Pi_symport"/>
    <property type="match status" value="1"/>
</dbReference>
<gene>
    <name evidence="8" type="ORF">BMJ33_00060</name>
    <name evidence="9" type="ORF">EMEDMD4_600043</name>
</gene>
<evidence type="ECO:0000313" key="8">
    <source>
        <dbReference type="EMBL" id="PLU10030.1"/>
    </source>
</evidence>
<evidence type="ECO:0000256" key="5">
    <source>
        <dbReference type="ARBA" id="ARBA00023136"/>
    </source>
</evidence>
<feature type="transmembrane region" description="Helical" evidence="6">
    <location>
        <begin position="137"/>
        <end position="157"/>
    </location>
</feature>
<protein>
    <submittedName>
        <fullName evidence="8">Na+ cotransporter</fullName>
    </submittedName>
    <submittedName>
        <fullName evidence="9">Na+cotransporter</fullName>
    </submittedName>
</protein>
<reference evidence="8" key="1">
    <citation type="submission" date="2017-04" db="EMBL/GenBank/DDBJ databases">
        <authorList>
            <person name="Porter S."/>
            <person name="Friesen M.L."/>
            <person name="Faber-Hammond J."/>
        </authorList>
    </citation>
    <scope>NUCLEOTIDE SEQUENCE</scope>
    <source>
        <strain evidence="8">Str16</strain>
    </source>
</reference>
<feature type="transmembrane region" description="Helical" evidence="6">
    <location>
        <begin position="50"/>
        <end position="74"/>
    </location>
</feature>
<evidence type="ECO:0000256" key="1">
    <source>
        <dbReference type="ARBA" id="ARBA00004651"/>
    </source>
</evidence>
<dbReference type="InterPro" id="IPR038078">
    <property type="entry name" value="PhoU-like_sf"/>
</dbReference>
<evidence type="ECO:0000256" key="2">
    <source>
        <dbReference type="ARBA" id="ARBA00022475"/>
    </source>
</evidence>
<dbReference type="EMBL" id="NBUC01000001">
    <property type="protein sequence ID" value="PLU10030.1"/>
    <property type="molecule type" value="Genomic_DNA"/>
</dbReference>
<name>A0A508X4Q4_9HYPH</name>
<reference evidence="9" key="3">
    <citation type="submission" date="2019-06" db="EMBL/GenBank/DDBJ databases">
        <authorList>
            <person name="Le Quere A."/>
            <person name="Colella S."/>
        </authorList>
    </citation>
    <scope>NUCLEOTIDE SEQUENCE</scope>
    <source>
        <strain evidence="9">EmedicaeMD41</strain>
    </source>
</reference>
<evidence type="ECO:0000256" key="3">
    <source>
        <dbReference type="ARBA" id="ARBA00022692"/>
    </source>
</evidence>
<keyword evidence="3 6" id="KW-0812">Transmembrane</keyword>
<feature type="domain" description="PhoU" evidence="7">
    <location>
        <begin position="350"/>
        <end position="427"/>
    </location>
</feature>
<keyword evidence="4 6" id="KW-1133">Transmembrane helix</keyword>
<evidence type="ECO:0000256" key="4">
    <source>
        <dbReference type="ARBA" id="ARBA00022989"/>
    </source>
</evidence>
<evidence type="ECO:0000313" key="9">
    <source>
        <dbReference type="EMBL" id="VTZ64497.1"/>
    </source>
</evidence>
<dbReference type="SUPFAM" id="SSF109755">
    <property type="entry name" value="PhoU-like"/>
    <property type="match status" value="1"/>
</dbReference>
<keyword evidence="2" id="KW-1003">Cell membrane</keyword>
<feature type="transmembrane region" description="Helical" evidence="6">
    <location>
        <begin position="177"/>
        <end position="203"/>
    </location>
</feature>
<feature type="transmembrane region" description="Helical" evidence="6">
    <location>
        <begin position="279"/>
        <end position="301"/>
    </location>
</feature>
<dbReference type="Gene3D" id="1.20.58.220">
    <property type="entry name" value="Phosphate transport system protein phou homolog 2, domain 2"/>
    <property type="match status" value="1"/>
</dbReference>
<dbReference type="Pfam" id="PF01895">
    <property type="entry name" value="PhoU"/>
    <property type="match status" value="1"/>
</dbReference>
<dbReference type="RefSeq" id="WP_028053543.1">
    <property type="nucleotide sequence ID" value="NZ_ATYC01000008.1"/>
</dbReference>
<dbReference type="GO" id="GO:0044341">
    <property type="term" value="P:sodium-dependent phosphate transport"/>
    <property type="evidence" value="ECO:0007669"/>
    <property type="project" value="InterPro"/>
</dbReference>
<sequence length="557" mass="60010">MTVITLSLHLAGATVLLLYAVHLVRSGVENAYGPSLKRVLAKGGERRVYAAASGTALAVLFQSSTAVAMLASGLAASGYLTLNTSLAVLLGADFGSALVVRVLSFDLGWMSPLLLAAGGLCYLKGRTDKFHEIGRMLLGIAFVLMSLKLIGEATVPLKRSEVLPAIVGYLAEDQVTSFVAAALFTWIVHSSVAVLILILGFAAQGLLPIEAGLPLILGANLGSGMIAIWLTRGFPAEARRVAAGNFLFRAVGAAITLPVCGVLAGRIQALGTTPAEQLVHFHLVFNACLVLICLPLSQLAAGAVSSLVKSDPGRFDDNDPLAGRISALDEGLLDSPDAALAAATREVLFMGEMVERMLCPVMELLEHPNRRKLEEIRRLDEHVNRAHRGIKLYLAAINRGVLDEPQSRKGVELIDIAINLEHAGDIVSKTLVEIVRDKLENGNSFSNEGWTELKMLHASVRDNMRLAFNLLVSGDPAMARRLVREKERVRGLVRESRERHLARLRAGRPESVESSNMHLEIARALKEVNSLLATLAYPILKQRGDLLESRLRLAKVS</sequence>
<dbReference type="EMBL" id="CABFNB010000129">
    <property type="protein sequence ID" value="VTZ64497.1"/>
    <property type="molecule type" value="Genomic_DNA"/>
</dbReference>
<dbReference type="Proteomes" id="UP001190825">
    <property type="component" value="Unassembled WGS sequence"/>
</dbReference>
<organism evidence="9">
    <name type="scientific">Sinorhizobium medicae</name>
    <dbReference type="NCBI Taxonomy" id="110321"/>
    <lineage>
        <taxon>Bacteria</taxon>
        <taxon>Pseudomonadati</taxon>
        <taxon>Pseudomonadota</taxon>
        <taxon>Alphaproteobacteria</taxon>
        <taxon>Hyphomicrobiales</taxon>
        <taxon>Rhizobiaceae</taxon>
        <taxon>Sinorhizobium/Ensifer group</taxon>
        <taxon>Sinorhizobium</taxon>
    </lineage>
</organism>
<evidence type="ECO:0000259" key="7">
    <source>
        <dbReference type="Pfam" id="PF01895"/>
    </source>
</evidence>
<proteinExistence type="predicted"/>
<dbReference type="InterPro" id="IPR003841">
    <property type="entry name" value="Na/Pi_transpt"/>
</dbReference>
<dbReference type="GO" id="GO:0005886">
    <property type="term" value="C:plasma membrane"/>
    <property type="evidence" value="ECO:0007669"/>
    <property type="project" value="UniProtKB-SubCell"/>
</dbReference>
<feature type="transmembrane region" description="Helical" evidence="6">
    <location>
        <begin position="109"/>
        <end position="125"/>
    </location>
</feature>
<dbReference type="PANTHER" id="PTHR10010">
    <property type="entry name" value="SOLUTE CARRIER FAMILY 34 SODIUM PHOSPHATE , MEMBER 2-RELATED"/>
    <property type="match status" value="1"/>
</dbReference>
<dbReference type="PANTHER" id="PTHR10010:SF46">
    <property type="entry name" value="SODIUM-DEPENDENT PHOSPHATE TRANSPORT PROTEIN 2B"/>
    <property type="match status" value="1"/>
</dbReference>
<dbReference type="GO" id="GO:0005436">
    <property type="term" value="F:sodium:phosphate symporter activity"/>
    <property type="evidence" value="ECO:0007669"/>
    <property type="project" value="InterPro"/>
</dbReference>
<keyword evidence="5 6" id="KW-0472">Membrane</keyword>
<evidence type="ECO:0000256" key="6">
    <source>
        <dbReference type="SAM" id="Phobius"/>
    </source>
</evidence>
<evidence type="ECO:0000313" key="10">
    <source>
        <dbReference type="Proteomes" id="UP001190825"/>
    </source>
</evidence>
<keyword evidence="10" id="KW-1185">Reference proteome</keyword>
<dbReference type="AlphaFoldDB" id="A0A508X4Q4"/>
<feature type="transmembrane region" description="Helical" evidence="6">
    <location>
        <begin position="215"/>
        <end position="234"/>
    </location>
</feature>
<accession>A0A508X4Q4</accession>
<feature type="transmembrane region" description="Helical" evidence="6">
    <location>
        <begin position="246"/>
        <end position="267"/>
    </location>
</feature>
<dbReference type="InterPro" id="IPR026022">
    <property type="entry name" value="PhoU_dom"/>
</dbReference>
<dbReference type="Pfam" id="PF02690">
    <property type="entry name" value="Na_Pi_cotrans"/>
    <property type="match status" value="2"/>
</dbReference>